<dbReference type="PANTHER" id="PTHR33508:SF1">
    <property type="entry name" value="UPF0056 MEMBRANE PROTEIN YHCE"/>
    <property type="match status" value="1"/>
</dbReference>
<feature type="transmembrane region" description="Helical" evidence="7">
    <location>
        <begin position="76"/>
        <end position="94"/>
    </location>
</feature>
<comment type="subcellular location">
    <subcellularLocation>
        <location evidence="1 7">Cell membrane</location>
        <topology evidence="1 7">Multi-pass membrane protein</topology>
    </subcellularLocation>
</comment>
<sequence>MEYVIQIFINAMTMIAILNPFGNVPLFIGLTEDMGKITRKKLFKVIVITGFAIMATFALIGSFMMHSFFRVEMKEVKIAGGIILVVVALKNLLFNEKHKKKNEPQEELTEEEEIKQGIIPMAFPMLVGPGSLAGVLLISQEAGGISSVLSCVVVFVITHLMFSVTDIIEKIFGELVLFVLSRVMQLFIMAVGIKTIISGVTMVVQGIGG</sequence>
<name>A0ABX9KIY3_9FUSO</name>
<proteinExistence type="inferred from homology"/>
<dbReference type="NCBIfam" id="TIGR00427">
    <property type="entry name" value="NAAT family transporter"/>
    <property type="match status" value="1"/>
</dbReference>
<evidence type="ECO:0000256" key="4">
    <source>
        <dbReference type="ARBA" id="ARBA00022692"/>
    </source>
</evidence>
<keyword evidence="6 7" id="KW-0472">Membrane</keyword>
<feature type="transmembrane region" description="Helical" evidence="7">
    <location>
        <begin position="118"/>
        <end position="138"/>
    </location>
</feature>
<reference evidence="8 9" key="1">
    <citation type="submission" date="2018-08" db="EMBL/GenBank/DDBJ databases">
        <title>Draft genome sequence of Psychrilyobacter sp. strain SD5 isolated from Black Sea water.</title>
        <authorList>
            <person name="Yadav S."/>
            <person name="Villanueva L."/>
            <person name="Damste J.S.S."/>
        </authorList>
    </citation>
    <scope>NUCLEOTIDE SEQUENCE [LARGE SCALE GENOMIC DNA]</scope>
    <source>
        <strain evidence="8 9">SD5</strain>
    </source>
</reference>
<dbReference type="PANTHER" id="PTHR33508">
    <property type="entry name" value="UPF0056 MEMBRANE PROTEIN YHCE"/>
    <property type="match status" value="1"/>
</dbReference>
<comment type="caution">
    <text evidence="8">The sequence shown here is derived from an EMBL/GenBank/DDBJ whole genome shotgun (WGS) entry which is preliminary data.</text>
</comment>
<dbReference type="EMBL" id="QUAJ01000005">
    <property type="protein sequence ID" value="REI42207.1"/>
    <property type="molecule type" value="Genomic_DNA"/>
</dbReference>
<evidence type="ECO:0000256" key="6">
    <source>
        <dbReference type="ARBA" id="ARBA00023136"/>
    </source>
</evidence>
<comment type="similarity">
    <text evidence="2 7">Belongs to the UPF0056 (MarC) family.</text>
</comment>
<evidence type="ECO:0000256" key="5">
    <source>
        <dbReference type="ARBA" id="ARBA00022989"/>
    </source>
</evidence>
<dbReference type="Proteomes" id="UP000263486">
    <property type="component" value="Unassembled WGS sequence"/>
</dbReference>
<protein>
    <recommendedName>
        <fullName evidence="7">UPF0056 membrane protein</fullName>
    </recommendedName>
</protein>
<evidence type="ECO:0000256" key="1">
    <source>
        <dbReference type="ARBA" id="ARBA00004651"/>
    </source>
</evidence>
<keyword evidence="9" id="KW-1185">Reference proteome</keyword>
<evidence type="ECO:0000313" key="8">
    <source>
        <dbReference type="EMBL" id="REI42207.1"/>
    </source>
</evidence>
<keyword evidence="3" id="KW-1003">Cell membrane</keyword>
<feature type="transmembrane region" description="Helical" evidence="7">
    <location>
        <begin position="6"/>
        <end position="30"/>
    </location>
</feature>
<evidence type="ECO:0000256" key="3">
    <source>
        <dbReference type="ARBA" id="ARBA00022475"/>
    </source>
</evidence>
<dbReference type="Pfam" id="PF01914">
    <property type="entry name" value="MarC"/>
    <property type="match status" value="1"/>
</dbReference>
<keyword evidence="5 7" id="KW-1133">Transmembrane helix</keyword>
<organism evidence="8 9">
    <name type="scientific">Psychrilyobacter piezotolerans</name>
    <dbReference type="NCBI Taxonomy" id="2293438"/>
    <lineage>
        <taxon>Bacteria</taxon>
        <taxon>Fusobacteriati</taxon>
        <taxon>Fusobacteriota</taxon>
        <taxon>Fusobacteriia</taxon>
        <taxon>Fusobacteriales</taxon>
        <taxon>Fusobacteriaceae</taxon>
        <taxon>Psychrilyobacter</taxon>
    </lineage>
</organism>
<evidence type="ECO:0000256" key="7">
    <source>
        <dbReference type="RuleBase" id="RU362048"/>
    </source>
</evidence>
<accession>A0ABX9KIY3</accession>
<feature type="transmembrane region" description="Helical" evidence="7">
    <location>
        <begin position="186"/>
        <end position="207"/>
    </location>
</feature>
<feature type="transmembrane region" description="Helical" evidence="7">
    <location>
        <begin position="144"/>
        <end position="165"/>
    </location>
</feature>
<evidence type="ECO:0000313" key="9">
    <source>
        <dbReference type="Proteomes" id="UP000263486"/>
    </source>
</evidence>
<keyword evidence="4 7" id="KW-0812">Transmembrane</keyword>
<dbReference type="InterPro" id="IPR002771">
    <property type="entry name" value="Multi_antbiot-R_MarC"/>
</dbReference>
<dbReference type="RefSeq" id="WP_114641585.1">
    <property type="nucleotide sequence ID" value="NZ_JAACIO010000005.1"/>
</dbReference>
<feature type="transmembrane region" description="Helical" evidence="7">
    <location>
        <begin position="42"/>
        <end position="64"/>
    </location>
</feature>
<gene>
    <name evidence="8" type="ORF">DYH56_04065</name>
</gene>
<evidence type="ECO:0000256" key="2">
    <source>
        <dbReference type="ARBA" id="ARBA00009784"/>
    </source>
</evidence>